<dbReference type="EMBL" id="AP025592">
    <property type="protein sequence ID" value="BDG09957.1"/>
    <property type="molecule type" value="Genomic_DNA"/>
</dbReference>
<name>A0ABM7XDR9_9BACT</name>
<evidence type="ECO:0000256" key="1">
    <source>
        <dbReference type="ARBA" id="ARBA00022679"/>
    </source>
</evidence>
<evidence type="ECO:0000259" key="3">
    <source>
        <dbReference type="PROSITE" id="PS51186"/>
    </source>
</evidence>
<evidence type="ECO:0000313" key="4">
    <source>
        <dbReference type="EMBL" id="BDG09957.1"/>
    </source>
</evidence>
<dbReference type="RefSeq" id="WP_248342355.1">
    <property type="nucleotide sequence ID" value="NZ_AP025592.1"/>
</dbReference>
<dbReference type="InterPro" id="IPR016181">
    <property type="entry name" value="Acyl_CoA_acyltransferase"/>
</dbReference>
<feature type="domain" description="N-acetyltransferase" evidence="3">
    <location>
        <begin position="1"/>
        <end position="153"/>
    </location>
</feature>
<evidence type="ECO:0000256" key="2">
    <source>
        <dbReference type="ARBA" id="ARBA00023315"/>
    </source>
</evidence>
<gene>
    <name evidence="4" type="ORF">AMPC_30700</name>
</gene>
<sequence length="162" mass="18028">MIRDAALDDLPRIVEIYNASIPGRLATADLEPVSVAQRTPWFQAHHPARRPLWVLEEDGRILGWVSLQDFYGRCAYSGTAEVSIYVAPEAARRGVARTLLGELLARAPSMAVKNLVAFVFGHNEPSLALFRRHGFERWGFLPRVALLDGVERDLAILGLRLG</sequence>
<keyword evidence="1" id="KW-0808">Transferase</keyword>
<organism evidence="4 5">
    <name type="scientific">Anaeromyxobacter paludicola</name>
    <dbReference type="NCBI Taxonomy" id="2918171"/>
    <lineage>
        <taxon>Bacteria</taxon>
        <taxon>Pseudomonadati</taxon>
        <taxon>Myxococcota</taxon>
        <taxon>Myxococcia</taxon>
        <taxon>Myxococcales</taxon>
        <taxon>Cystobacterineae</taxon>
        <taxon>Anaeromyxobacteraceae</taxon>
        <taxon>Anaeromyxobacter</taxon>
    </lineage>
</organism>
<dbReference type="PROSITE" id="PS51186">
    <property type="entry name" value="GNAT"/>
    <property type="match status" value="1"/>
</dbReference>
<dbReference type="Proteomes" id="UP001162734">
    <property type="component" value="Chromosome"/>
</dbReference>
<dbReference type="Gene3D" id="3.40.630.30">
    <property type="match status" value="1"/>
</dbReference>
<dbReference type="SUPFAM" id="SSF55729">
    <property type="entry name" value="Acyl-CoA N-acyltransferases (Nat)"/>
    <property type="match status" value="1"/>
</dbReference>
<protein>
    <submittedName>
        <fullName evidence="4">Phosphinothricin acetyltransferase</fullName>
    </submittedName>
</protein>
<reference evidence="5" key="1">
    <citation type="journal article" date="2022" name="Int. J. Syst. Evol. Microbiol.">
        <title>Anaeromyxobacter oryzae sp. nov., Anaeromyxobacter diazotrophicus sp. nov. and Anaeromyxobacter paludicola sp. nov., isolated from paddy soils.</title>
        <authorList>
            <person name="Itoh H."/>
            <person name="Xu Z."/>
            <person name="Mise K."/>
            <person name="Masuda Y."/>
            <person name="Ushijima N."/>
            <person name="Hayakawa C."/>
            <person name="Shiratori Y."/>
            <person name="Senoo K."/>
        </authorList>
    </citation>
    <scope>NUCLEOTIDE SEQUENCE [LARGE SCALE GENOMIC DNA]</scope>
    <source>
        <strain evidence="5">Red630</strain>
    </source>
</reference>
<proteinExistence type="predicted"/>
<keyword evidence="5" id="KW-1185">Reference proteome</keyword>
<keyword evidence="2" id="KW-0012">Acyltransferase</keyword>
<dbReference type="InterPro" id="IPR000182">
    <property type="entry name" value="GNAT_dom"/>
</dbReference>
<dbReference type="PANTHER" id="PTHR43072">
    <property type="entry name" value="N-ACETYLTRANSFERASE"/>
    <property type="match status" value="1"/>
</dbReference>
<evidence type="ECO:0000313" key="5">
    <source>
        <dbReference type="Proteomes" id="UP001162734"/>
    </source>
</evidence>
<dbReference type="PANTHER" id="PTHR43072:SF23">
    <property type="entry name" value="UPF0039 PROTEIN C11D3.02C"/>
    <property type="match status" value="1"/>
</dbReference>
<dbReference type="CDD" id="cd04301">
    <property type="entry name" value="NAT_SF"/>
    <property type="match status" value="1"/>
</dbReference>
<accession>A0ABM7XDR9</accession>
<dbReference type="Pfam" id="PF00583">
    <property type="entry name" value="Acetyltransf_1"/>
    <property type="match status" value="1"/>
</dbReference>